<dbReference type="EMBL" id="CM055098">
    <property type="protein sequence ID" value="KAJ7548705.1"/>
    <property type="molecule type" value="Genomic_DNA"/>
</dbReference>
<dbReference type="Proteomes" id="UP001162992">
    <property type="component" value="Chromosome 7"/>
</dbReference>
<name>A0ACC2D3L2_DIPCM</name>
<evidence type="ECO:0000313" key="2">
    <source>
        <dbReference type="Proteomes" id="UP001162992"/>
    </source>
</evidence>
<protein>
    <submittedName>
        <fullName evidence="1">Uncharacterized protein</fullName>
    </submittedName>
</protein>
<accession>A0ACC2D3L2</accession>
<proteinExistence type="predicted"/>
<keyword evidence="2" id="KW-1185">Reference proteome</keyword>
<reference evidence="2" key="1">
    <citation type="journal article" date="2024" name="Proc. Natl. Acad. Sci. U.S.A.">
        <title>Extraordinary preservation of gene collinearity over three hundred million years revealed in homosporous lycophytes.</title>
        <authorList>
            <person name="Li C."/>
            <person name="Wickell D."/>
            <person name="Kuo L.Y."/>
            <person name="Chen X."/>
            <person name="Nie B."/>
            <person name="Liao X."/>
            <person name="Peng D."/>
            <person name="Ji J."/>
            <person name="Jenkins J."/>
            <person name="Williams M."/>
            <person name="Shu S."/>
            <person name="Plott C."/>
            <person name="Barry K."/>
            <person name="Rajasekar S."/>
            <person name="Grimwood J."/>
            <person name="Han X."/>
            <person name="Sun S."/>
            <person name="Hou Z."/>
            <person name="He W."/>
            <person name="Dai G."/>
            <person name="Sun C."/>
            <person name="Schmutz J."/>
            <person name="Leebens-Mack J.H."/>
            <person name="Li F.W."/>
            <person name="Wang L."/>
        </authorList>
    </citation>
    <scope>NUCLEOTIDE SEQUENCE [LARGE SCALE GENOMIC DNA]</scope>
    <source>
        <strain evidence="2">cv. PW_Plant_1</strain>
    </source>
</reference>
<evidence type="ECO:0000313" key="1">
    <source>
        <dbReference type="EMBL" id="KAJ7548705.1"/>
    </source>
</evidence>
<gene>
    <name evidence="1" type="ORF">O6H91_07G023400</name>
</gene>
<comment type="caution">
    <text evidence="1">The sequence shown here is derived from an EMBL/GenBank/DDBJ whole genome shotgun (WGS) entry which is preliminary data.</text>
</comment>
<organism evidence="1 2">
    <name type="scientific">Diphasiastrum complanatum</name>
    <name type="common">Issler's clubmoss</name>
    <name type="synonym">Lycopodium complanatum</name>
    <dbReference type="NCBI Taxonomy" id="34168"/>
    <lineage>
        <taxon>Eukaryota</taxon>
        <taxon>Viridiplantae</taxon>
        <taxon>Streptophyta</taxon>
        <taxon>Embryophyta</taxon>
        <taxon>Tracheophyta</taxon>
        <taxon>Lycopodiopsida</taxon>
        <taxon>Lycopodiales</taxon>
        <taxon>Lycopodiaceae</taxon>
        <taxon>Lycopodioideae</taxon>
        <taxon>Diphasiastrum</taxon>
    </lineage>
</organism>
<sequence>MSLRKAVYYHTTIRSCVPLWLVLLLAIPIADCTHLPTPLTDSPDLPIPVTGLSYGFYRKSCPKAEHTVKKIMKFFLTANVSQAAGVIRLLFHDCFVQGCDGSILINDPQGEQAGTPNQTLRPSAFAIIDQIKAELESICPNTVSCADVLALAAREAIRQAHGKRFEIPTGRRDSLNFANNETVLKNVPAPTFNSSQLLSSFSSKGLKARDLVALSGAHTVGLAHCSSFSDRLSPIDPMLNAEFAESLIQTCPIHSSINVAINMDMLTPDKFDNKYFDNLVNGKVLFDSDATLLSDSRTHPIVEDLRAKEHEFLSHFAISFIKMSMVEVLTGSQGNIRKVCSVLNCNTSNSASTTRDSYVAADIDAPSSYASM</sequence>